<evidence type="ECO:0000259" key="1">
    <source>
        <dbReference type="Pfam" id="PF01872"/>
    </source>
</evidence>
<dbReference type="PANTHER" id="PTHR38011:SF12">
    <property type="entry name" value="BIFUNCTIONAL DEAMINASE-REDUCTASE DOMAIN PROTEIN"/>
    <property type="match status" value="1"/>
</dbReference>
<dbReference type="Gene3D" id="3.40.430.10">
    <property type="entry name" value="Dihydrofolate Reductase, subunit A"/>
    <property type="match status" value="1"/>
</dbReference>
<gene>
    <name evidence="2" type="ORF">UXQ13_10860</name>
</gene>
<dbReference type="RefSeq" id="WP_225232318.1">
    <property type="nucleotide sequence ID" value="NZ_JBAPLV010000010.1"/>
</dbReference>
<dbReference type="InterPro" id="IPR024072">
    <property type="entry name" value="DHFR-like_dom_sf"/>
</dbReference>
<evidence type="ECO:0000313" key="2">
    <source>
        <dbReference type="EMBL" id="MEI4278966.1"/>
    </source>
</evidence>
<dbReference type="Pfam" id="PF01872">
    <property type="entry name" value="RibD_C"/>
    <property type="match status" value="1"/>
</dbReference>
<accession>A0ABU8E5P2</accession>
<dbReference type="SUPFAM" id="SSF53597">
    <property type="entry name" value="Dihydrofolate reductase-like"/>
    <property type="match status" value="1"/>
</dbReference>
<evidence type="ECO:0000313" key="3">
    <source>
        <dbReference type="Proteomes" id="UP001373496"/>
    </source>
</evidence>
<dbReference type="Proteomes" id="UP001373496">
    <property type="component" value="Unassembled WGS sequence"/>
</dbReference>
<feature type="domain" description="Bacterial bifunctional deaminase-reductase C-terminal" evidence="1">
    <location>
        <begin position="7"/>
        <end position="168"/>
    </location>
</feature>
<protein>
    <submittedName>
        <fullName evidence="2">Dihydrofolate reductase family protein</fullName>
    </submittedName>
</protein>
<dbReference type="InterPro" id="IPR050765">
    <property type="entry name" value="Riboflavin_Biosynth_HTPR"/>
</dbReference>
<proteinExistence type="predicted"/>
<comment type="caution">
    <text evidence="2">The sequence shown here is derived from an EMBL/GenBank/DDBJ whole genome shotgun (WGS) entry which is preliminary data.</text>
</comment>
<dbReference type="PANTHER" id="PTHR38011">
    <property type="entry name" value="DIHYDROFOLATE REDUCTASE FAMILY PROTEIN (AFU_ORTHOLOGUE AFUA_8G06820)"/>
    <property type="match status" value="1"/>
</dbReference>
<reference evidence="2 3" key="1">
    <citation type="submission" date="2024-03" db="EMBL/GenBank/DDBJ databases">
        <title>Draft genome sequence of Klenkia terrae.</title>
        <authorList>
            <person name="Duangmal K."/>
            <person name="Chantavorakit T."/>
        </authorList>
    </citation>
    <scope>NUCLEOTIDE SEQUENCE [LARGE SCALE GENOMIC DNA]</scope>
    <source>
        <strain evidence="2 3">JCM 17786</strain>
    </source>
</reference>
<organism evidence="2 3">
    <name type="scientific">Klenkia terrae</name>
    <dbReference type="NCBI Taxonomy" id="1052259"/>
    <lineage>
        <taxon>Bacteria</taxon>
        <taxon>Bacillati</taxon>
        <taxon>Actinomycetota</taxon>
        <taxon>Actinomycetes</taxon>
        <taxon>Geodermatophilales</taxon>
        <taxon>Geodermatophilaceae</taxon>
        <taxon>Klenkia</taxon>
    </lineage>
</organism>
<sequence>MDEPRGKVVVNRSMSLDGFVAGPGDDMSWVHGYFRDDPFPEVAAATGAMLVGRRTHDVARAMSPEDTAYDGGPVFVLTHRVPDDPQAGVTYLTDDLPDALQTVRAAAGGKDVEVLGADLAAQCLRQGLVDEVLVYLLPVLLGDGVRFSPPGAARVELEPFHVSQEGPVTLLRFRVRR</sequence>
<name>A0ABU8E5P2_9ACTN</name>
<keyword evidence="3" id="KW-1185">Reference proteome</keyword>
<dbReference type="EMBL" id="JBAPLV010000010">
    <property type="protein sequence ID" value="MEI4278966.1"/>
    <property type="molecule type" value="Genomic_DNA"/>
</dbReference>
<dbReference type="InterPro" id="IPR002734">
    <property type="entry name" value="RibDG_C"/>
</dbReference>